<organism evidence="1 2">
    <name type="scientific">Aldrovandia affinis</name>
    <dbReference type="NCBI Taxonomy" id="143900"/>
    <lineage>
        <taxon>Eukaryota</taxon>
        <taxon>Metazoa</taxon>
        <taxon>Chordata</taxon>
        <taxon>Craniata</taxon>
        <taxon>Vertebrata</taxon>
        <taxon>Euteleostomi</taxon>
        <taxon>Actinopterygii</taxon>
        <taxon>Neopterygii</taxon>
        <taxon>Teleostei</taxon>
        <taxon>Notacanthiformes</taxon>
        <taxon>Halosauridae</taxon>
        <taxon>Aldrovandia</taxon>
    </lineage>
</organism>
<reference evidence="1" key="1">
    <citation type="journal article" date="2023" name="Science">
        <title>Genome structures resolve the early diversification of teleost fishes.</title>
        <authorList>
            <person name="Parey E."/>
            <person name="Louis A."/>
            <person name="Montfort J."/>
            <person name="Bouchez O."/>
            <person name="Roques C."/>
            <person name="Iampietro C."/>
            <person name="Lluch J."/>
            <person name="Castinel A."/>
            <person name="Donnadieu C."/>
            <person name="Desvignes T."/>
            <person name="Floi Bucao C."/>
            <person name="Jouanno E."/>
            <person name="Wen M."/>
            <person name="Mejri S."/>
            <person name="Dirks R."/>
            <person name="Jansen H."/>
            <person name="Henkel C."/>
            <person name="Chen W.J."/>
            <person name="Zahm M."/>
            <person name="Cabau C."/>
            <person name="Klopp C."/>
            <person name="Thompson A.W."/>
            <person name="Robinson-Rechavi M."/>
            <person name="Braasch I."/>
            <person name="Lecointre G."/>
            <person name="Bobe J."/>
            <person name="Postlethwait J.H."/>
            <person name="Berthelot C."/>
            <person name="Roest Crollius H."/>
            <person name="Guiguen Y."/>
        </authorList>
    </citation>
    <scope>NUCLEOTIDE SEQUENCE</scope>
    <source>
        <strain evidence="1">NC1722</strain>
    </source>
</reference>
<protein>
    <submittedName>
        <fullName evidence="1">Uncharacterized protein</fullName>
    </submittedName>
</protein>
<evidence type="ECO:0000313" key="1">
    <source>
        <dbReference type="EMBL" id="KAJ8408426.1"/>
    </source>
</evidence>
<proteinExistence type="predicted"/>
<sequence>MSRAFGCSRAHMARELQRWPRIGHIRVMATARGSVIQALSRQNKDTLCAMRLIYNDIVGPTPPGNGRQSRSVHTLLHCHCVSLNRRAAGEVRPRGFDLSSAAVL</sequence>
<dbReference type="AlphaFoldDB" id="A0AAD7SV73"/>
<evidence type="ECO:0000313" key="2">
    <source>
        <dbReference type="Proteomes" id="UP001221898"/>
    </source>
</evidence>
<name>A0AAD7SV73_9TELE</name>
<gene>
    <name evidence="1" type="ORF">AAFF_G00258400</name>
</gene>
<keyword evidence="2" id="KW-1185">Reference proteome</keyword>
<dbReference type="EMBL" id="JAINUG010000035">
    <property type="protein sequence ID" value="KAJ8408426.1"/>
    <property type="molecule type" value="Genomic_DNA"/>
</dbReference>
<accession>A0AAD7SV73</accession>
<dbReference type="Proteomes" id="UP001221898">
    <property type="component" value="Unassembled WGS sequence"/>
</dbReference>
<comment type="caution">
    <text evidence="1">The sequence shown here is derived from an EMBL/GenBank/DDBJ whole genome shotgun (WGS) entry which is preliminary data.</text>
</comment>